<dbReference type="PANTHER" id="PTHR23028">
    <property type="entry name" value="ACETYLTRANSFERASE"/>
    <property type="match status" value="1"/>
</dbReference>
<dbReference type="GO" id="GO:0016746">
    <property type="term" value="F:acyltransferase activity"/>
    <property type="evidence" value="ECO:0007669"/>
    <property type="project" value="UniProtKB-KW"/>
</dbReference>
<feature type="transmembrane region" description="Helical" evidence="1">
    <location>
        <begin position="189"/>
        <end position="207"/>
    </location>
</feature>
<dbReference type="PANTHER" id="PTHR23028:SF53">
    <property type="entry name" value="ACYL_TRANSF_3 DOMAIN-CONTAINING PROTEIN"/>
    <property type="match status" value="1"/>
</dbReference>
<proteinExistence type="predicted"/>
<feature type="domain" description="Acyltransferase 3" evidence="2">
    <location>
        <begin position="6"/>
        <end position="324"/>
    </location>
</feature>
<keyword evidence="4" id="KW-0012">Acyltransferase</keyword>
<gene>
    <name evidence="4" type="ORF">JHL15_18330</name>
</gene>
<dbReference type="Proteomes" id="UP000628669">
    <property type="component" value="Unassembled WGS sequence"/>
</dbReference>
<feature type="transmembrane region" description="Helical" evidence="1">
    <location>
        <begin position="307"/>
        <end position="330"/>
    </location>
</feature>
<name>A0ABS1FZ45_9FLAO</name>
<keyword evidence="1" id="KW-1133">Transmembrane helix</keyword>
<feature type="transmembrane region" description="Helical" evidence="1">
    <location>
        <begin position="132"/>
        <end position="152"/>
    </location>
</feature>
<feature type="domain" description="SGNH" evidence="3">
    <location>
        <begin position="393"/>
        <end position="596"/>
    </location>
</feature>
<keyword evidence="4" id="KW-0808">Transferase</keyword>
<feature type="transmembrane region" description="Helical" evidence="1">
    <location>
        <begin position="283"/>
        <end position="301"/>
    </location>
</feature>
<keyword evidence="1" id="KW-0472">Membrane</keyword>
<evidence type="ECO:0000259" key="3">
    <source>
        <dbReference type="Pfam" id="PF19040"/>
    </source>
</evidence>
<dbReference type="Pfam" id="PF19040">
    <property type="entry name" value="SGNH"/>
    <property type="match status" value="1"/>
</dbReference>
<dbReference type="InterPro" id="IPR043968">
    <property type="entry name" value="SGNH"/>
</dbReference>
<evidence type="ECO:0000313" key="4">
    <source>
        <dbReference type="EMBL" id="MBK1897730.1"/>
    </source>
</evidence>
<dbReference type="RefSeq" id="WP_200248118.1">
    <property type="nucleotide sequence ID" value="NZ_JAENHK010000010.1"/>
</dbReference>
<sequence length="612" mass="70606">MQFRNDIQGLRAVAVVLVFLFHLNTNILTGGFIGVDVFFVISGYLVSNIILHKIESGKFNLIEFYIGRFKRLLPVYLFFLISILLVGGIVYLNLDINGLKNNVFHSLLFNSNNYLASLDNYFGAKSSENPLLHTWTLSIEMQFYFLLPLFLLLIRNKRYLFIITVLIVLGLLGYSYFNSTYLNNKNLMYFSFISRFPEFLIGLIFGLKENEIKKIIGNYKSVIGIICLMLIIGSGFFISESSNFPGFLVLVPCLSTGTLLVLNENVVNQKILNNKVLVHIGEISYSVYLWHWSIMALIRYYNADYNFNLIESIAIITITYFLSLFSYSFIESKFRKFSNKKFFITTLISILLLMFFYVNITKVNNYFSAIPIKYSKPSFGMNSHASSFKNVEVIGSGHLDKEQSFLLIGDSHALVYKSFFDEIGKKRNFSLKTITNNTYPNIQGINRSDFPNEELYNQYTKLADVTNIEIKNSKYIILASSWSDKITSLPSALENFVSKLPKDKKLIILSDFPVLDRNPIKVNRDYIKDKTKNNTYKVEINKLPNYVSSLSKRYPNVSIIDIDYSDLISQIPFHNNIVMYYDEGHLNDYGARIIANKEESQIIYEFNKILEQ</sequence>
<feature type="transmembrane region" description="Helical" evidence="1">
    <location>
        <begin position="342"/>
        <end position="360"/>
    </location>
</feature>
<dbReference type="InterPro" id="IPR002656">
    <property type="entry name" value="Acyl_transf_3_dom"/>
</dbReference>
<keyword evidence="1" id="KW-0812">Transmembrane</keyword>
<dbReference type="Pfam" id="PF01757">
    <property type="entry name" value="Acyl_transf_3"/>
    <property type="match status" value="1"/>
</dbReference>
<organism evidence="4 5">
    <name type="scientific">Chryseobacterium paridis</name>
    <dbReference type="NCBI Taxonomy" id="2800328"/>
    <lineage>
        <taxon>Bacteria</taxon>
        <taxon>Pseudomonadati</taxon>
        <taxon>Bacteroidota</taxon>
        <taxon>Flavobacteriia</taxon>
        <taxon>Flavobacteriales</taxon>
        <taxon>Weeksellaceae</taxon>
        <taxon>Chryseobacterium group</taxon>
        <taxon>Chryseobacterium</taxon>
    </lineage>
</organism>
<comment type="caution">
    <text evidence="4">The sequence shown here is derived from an EMBL/GenBank/DDBJ whole genome shotgun (WGS) entry which is preliminary data.</text>
</comment>
<keyword evidence="5" id="KW-1185">Reference proteome</keyword>
<accession>A0ABS1FZ45</accession>
<feature type="transmembrane region" description="Helical" evidence="1">
    <location>
        <begin position="72"/>
        <end position="94"/>
    </location>
</feature>
<feature type="transmembrane region" description="Helical" evidence="1">
    <location>
        <begin position="159"/>
        <end position="177"/>
    </location>
</feature>
<reference evidence="5" key="1">
    <citation type="submission" date="2021-01" db="EMBL/GenBank/DDBJ databases">
        <title>Genome public.</title>
        <authorList>
            <person name="Liu C."/>
            <person name="Sun Q."/>
        </authorList>
    </citation>
    <scope>NUCLEOTIDE SEQUENCE [LARGE SCALE GENOMIC DNA]</scope>
    <source>
        <strain evidence="5">YIM B02567</strain>
    </source>
</reference>
<feature type="transmembrane region" description="Helical" evidence="1">
    <location>
        <begin position="7"/>
        <end position="25"/>
    </location>
</feature>
<feature type="transmembrane region" description="Helical" evidence="1">
    <location>
        <begin position="31"/>
        <end position="51"/>
    </location>
</feature>
<feature type="transmembrane region" description="Helical" evidence="1">
    <location>
        <begin position="244"/>
        <end position="262"/>
    </location>
</feature>
<dbReference type="EMBL" id="JAENHK010000010">
    <property type="protein sequence ID" value="MBK1897730.1"/>
    <property type="molecule type" value="Genomic_DNA"/>
</dbReference>
<evidence type="ECO:0000256" key="1">
    <source>
        <dbReference type="SAM" id="Phobius"/>
    </source>
</evidence>
<evidence type="ECO:0000313" key="5">
    <source>
        <dbReference type="Proteomes" id="UP000628669"/>
    </source>
</evidence>
<protein>
    <submittedName>
        <fullName evidence="4">Acyltransferase</fullName>
    </submittedName>
</protein>
<evidence type="ECO:0000259" key="2">
    <source>
        <dbReference type="Pfam" id="PF01757"/>
    </source>
</evidence>
<dbReference type="InterPro" id="IPR050879">
    <property type="entry name" value="Acyltransferase_3"/>
</dbReference>
<feature type="transmembrane region" description="Helical" evidence="1">
    <location>
        <begin position="219"/>
        <end position="238"/>
    </location>
</feature>